<feature type="region of interest" description="Disordered" evidence="1">
    <location>
        <begin position="190"/>
        <end position="229"/>
    </location>
</feature>
<proteinExistence type="predicted"/>
<dbReference type="RefSeq" id="WP_007916886.1">
    <property type="nucleotide sequence ID" value="NZ_ADVG01000003.1"/>
</dbReference>
<reference evidence="2 3" key="1">
    <citation type="journal article" date="2011" name="Stand. Genomic Sci.">
        <title>Non-contiguous finished genome sequence and contextual data of the filamentous soil bacterium Ktedonobacter racemifer type strain (SOSP1-21).</title>
        <authorList>
            <person name="Chang Y.J."/>
            <person name="Land M."/>
            <person name="Hauser L."/>
            <person name="Chertkov O."/>
            <person name="Del Rio T.G."/>
            <person name="Nolan M."/>
            <person name="Copeland A."/>
            <person name="Tice H."/>
            <person name="Cheng J.F."/>
            <person name="Lucas S."/>
            <person name="Han C."/>
            <person name="Goodwin L."/>
            <person name="Pitluck S."/>
            <person name="Ivanova N."/>
            <person name="Ovchinikova G."/>
            <person name="Pati A."/>
            <person name="Chen A."/>
            <person name="Palaniappan K."/>
            <person name="Mavromatis K."/>
            <person name="Liolios K."/>
            <person name="Brettin T."/>
            <person name="Fiebig A."/>
            <person name="Rohde M."/>
            <person name="Abt B."/>
            <person name="Goker M."/>
            <person name="Detter J.C."/>
            <person name="Woyke T."/>
            <person name="Bristow J."/>
            <person name="Eisen J.A."/>
            <person name="Markowitz V."/>
            <person name="Hugenholtz P."/>
            <person name="Kyrpides N.C."/>
            <person name="Klenk H.P."/>
            <person name="Lapidus A."/>
        </authorList>
    </citation>
    <scope>NUCLEOTIDE SEQUENCE [LARGE SCALE GENOMIC DNA]</scope>
    <source>
        <strain evidence="3">DSM 44963</strain>
    </source>
</reference>
<dbReference type="AlphaFoldDB" id="D6TXX6"/>
<protein>
    <submittedName>
        <fullName evidence="2">Uncharacterized protein</fullName>
    </submittedName>
</protein>
<organism evidence="2 3">
    <name type="scientific">Ktedonobacter racemifer DSM 44963</name>
    <dbReference type="NCBI Taxonomy" id="485913"/>
    <lineage>
        <taxon>Bacteria</taxon>
        <taxon>Bacillati</taxon>
        <taxon>Chloroflexota</taxon>
        <taxon>Ktedonobacteria</taxon>
        <taxon>Ktedonobacterales</taxon>
        <taxon>Ktedonobacteraceae</taxon>
        <taxon>Ktedonobacter</taxon>
    </lineage>
</organism>
<gene>
    <name evidence="2" type="ORF">Krac_6101</name>
</gene>
<evidence type="ECO:0000256" key="1">
    <source>
        <dbReference type="SAM" id="MobiDB-lite"/>
    </source>
</evidence>
<evidence type="ECO:0000313" key="2">
    <source>
        <dbReference type="EMBL" id="EFH84972.1"/>
    </source>
</evidence>
<sequence>MLNKASILQPADAPESVPSSHPADVEVYEEQVIAQHALQMVPVALLEQVQQLFGFPQDRRCLNGQVFLAHWLRVAHLKQISLVPHEGPQLVAVLTIQSLRAFCTSPSLVWPWCYDTTTKYISVLQAAGLLLKVKQPKGMGTTYYFPLTSTPCLPVCVEQVQQLTSRRKSVKRSRALRRVSAHLEQTACIEGDHDGKEARDMKTRPGYLSLVPPSQHGQGTRDHASQMTG</sequence>
<feature type="region of interest" description="Disordered" evidence="1">
    <location>
        <begin position="1"/>
        <end position="21"/>
    </location>
</feature>
<name>D6TXX6_KTERA</name>
<dbReference type="Proteomes" id="UP000004508">
    <property type="component" value="Unassembled WGS sequence"/>
</dbReference>
<feature type="compositionally biased region" description="Basic and acidic residues" evidence="1">
    <location>
        <begin position="190"/>
        <end position="203"/>
    </location>
</feature>
<comment type="caution">
    <text evidence="2">The sequence shown here is derived from an EMBL/GenBank/DDBJ whole genome shotgun (WGS) entry which is preliminary data.</text>
</comment>
<dbReference type="EMBL" id="ADVG01000003">
    <property type="protein sequence ID" value="EFH84972.1"/>
    <property type="molecule type" value="Genomic_DNA"/>
</dbReference>
<evidence type="ECO:0000313" key="3">
    <source>
        <dbReference type="Proteomes" id="UP000004508"/>
    </source>
</evidence>
<keyword evidence="3" id="KW-1185">Reference proteome</keyword>
<feature type="compositionally biased region" description="Basic and acidic residues" evidence="1">
    <location>
        <begin position="219"/>
        <end position="229"/>
    </location>
</feature>
<dbReference type="InParanoid" id="D6TXX6"/>
<accession>D6TXX6</accession>